<dbReference type="Proteomes" id="UP001208888">
    <property type="component" value="Unassembled WGS sequence"/>
</dbReference>
<comment type="caution">
    <text evidence="1">The sequence shown here is derived from an EMBL/GenBank/DDBJ whole genome shotgun (WGS) entry which is preliminary data.</text>
</comment>
<dbReference type="RefSeq" id="WP_264272195.1">
    <property type="nucleotide sequence ID" value="NZ_JANFVX010000020.1"/>
</dbReference>
<accession>A0AAJ1D248</accession>
<reference evidence="1" key="1">
    <citation type="submission" date="2022-06" db="EMBL/GenBank/DDBJ databases">
        <title>Dynamics of rice microbiomes reveals core vertical transmitted seed endophytes.</title>
        <authorList>
            <person name="Liao K."/>
            <person name="Zhang X."/>
        </authorList>
    </citation>
    <scope>NUCLEOTIDE SEQUENCE</scope>
    <source>
        <strain evidence="1">JT1-17</strain>
    </source>
</reference>
<gene>
    <name evidence="1" type="ORF">NB703_003987</name>
</gene>
<proteinExistence type="predicted"/>
<name>A0AAJ1D248_PANAN</name>
<organism evidence="1 2">
    <name type="scientific">Pantoea ananas</name>
    <name type="common">Erwinia uredovora</name>
    <dbReference type="NCBI Taxonomy" id="553"/>
    <lineage>
        <taxon>Bacteria</taxon>
        <taxon>Pseudomonadati</taxon>
        <taxon>Pseudomonadota</taxon>
        <taxon>Gammaproteobacteria</taxon>
        <taxon>Enterobacterales</taxon>
        <taxon>Erwiniaceae</taxon>
        <taxon>Pantoea</taxon>
    </lineage>
</organism>
<protein>
    <submittedName>
        <fullName evidence="1">Uncharacterized protein</fullName>
    </submittedName>
</protein>
<evidence type="ECO:0000313" key="2">
    <source>
        <dbReference type="Proteomes" id="UP001208888"/>
    </source>
</evidence>
<dbReference type="AlphaFoldDB" id="A0AAJ1D248"/>
<evidence type="ECO:0000313" key="1">
    <source>
        <dbReference type="EMBL" id="MCW0345894.1"/>
    </source>
</evidence>
<sequence length="263" mass="30605">MYTDLADQKKYKTERHDWRDPLVRACRDFVKFKDDMDMANRTSCVNPAFIRKMRWLTGLYEPSCKRKNNNWRSSATASNPVDFAHFALPFLCTISTEIRDCEKCLIYPQLVVSGTYNSYNHGLEGGYASNSPEEVMDWSDKCVLDNEIASDPKYFRPEGLPLYVAIEGKNRVELFKRHRNMMLAWVVPKTTVPFEMLKIIRLKPFNVWAVSHGSKVCVLPFSRHTLPIYRALDVGEGKPRWDLYALKKLRDARINAFSSQMCR</sequence>
<dbReference type="EMBL" id="JANFVX010000020">
    <property type="protein sequence ID" value="MCW0345894.1"/>
    <property type="molecule type" value="Genomic_DNA"/>
</dbReference>